<keyword evidence="1" id="KW-0812">Transmembrane</keyword>
<dbReference type="EMBL" id="JH660645">
    <property type="protein sequence ID" value="EIM26325.1"/>
    <property type="molecule type" value="Genomic_DNA"/>
</dbReference>
<feature type="transmembrane region" description="Helical" evidence="1">
    <location>
        <begin position="153"/>
        <end position="173"/>
    </location>
</feature>
<dbReference type="InterPro" id="IPR037185">
    <property type="entry name" value="EmrE-like"/>
</dbReference>
<dbReference type="SUPFAM" id="SSF103481">
    <property type="entry name" value="Multidrug resistance efflux transporter EmrE"/>
    <property type="match status" value="1"/>
</dbReference>
<protein>
    <submittedName>
        <fullName evidence="2">EamA-like transporter family</fullName>
    </submittedName>
</protein>
<feature type="transmembrane region" description="Helical" evidence="1">
    <location>
        <begin position="39"/>
        <end position="61"/>
    </location>
</feature>
<dbReference type="eggNOG" id="COG3547">
    <property type="taxonomic scope" value="Bacteria"/>
</dbReference>
<name>I4YQT3_9HYPH</name>
<feature type="transmembrane region" description="Helical" evidence="1">
    <location>
        <begin position="12"/>
        <end position="33"/>
    </location>
</feature>
<evidence type="ECO:0000313" key="3">
    <source>
        <dbReference type="Proteomes" id="UP000003947"/>
    </source>
</evidence>
<keyword evidence="1" id="KW-1133">Transmembrane helix</keyword>
<proteinExistence type="predicted"/>
<keyword evidence="3" id="KW-1185">Reference proteome</keyword>
<evidence type="ECO:0000313" key="2">
    <source>
        <dbReference type="EMBL" id="EIM26325.1"/>
    </source>
</evidence>
<keyword evidence="1" id="KW-0472">Membrane</keyword>
<dbReference type="Proteomes" id="UP000003947">
    <property type="component" value="Unassembled WGS sequence"/>
</dbReference>
<dbReference type="HOGENOM" id="CLU_1287633_0_0_5"/>
<feature type="transmembrane region" description="Helical" evidence="1">
    <location>
        <begin position="120"/>
        <end position="141"/>
    </location>
</feature>
<accession>I4YQT3</accession>
<feature type="transmembrane region" description="Helical" evidence="1">
    <location>
        <begin position="90"/>
        <end position="108"/>
    </location>
</feature>
<dbReference type="PATRIC" id="fig|864069.3.peg.3106"/>
<organism evidence="2 3">
    <name type="scientific">Microvirga lotononidis</name>
    <dbReference type="NCBI Taxonomy" id="864069"/>
    <lineage>
        <taxon>Bacteria</taxon>
        <taxon>Pseudomonadati</taxon>
        <taxon>Pseudomonadota</taxon>
        <taxon>Alphaproteobacteria</taxon>
        <taxon>Hyphomicrobiales</taxon>
        <taxon>Methylobacteriaceae</taxon>
        <taxon>Microvirga</taxon>
    </lineage>
</organism>
<gene>
    <name evidence="2" type="ORF">MicloDRAFT_00028740</name>
</gene>
<evidence type="ECO:0000256" key="1">
    <source>
        <dbReference type="SAM" id="Phobius"/>
    </source>
</evidence>
<sequence>MRGNPAIPSAAWNRWVAFRAGCEAAAAGFLIVAVTHLPITLVTGVLMTVPLLVTVLGKAILNEHASRGIWIAISIGFAGTLLLLRPGLDLSPLGLTSAGLSALCFAGRDVTTRHLPRLSGALRLTLTANAATLTPGLALTFVQLWDPPSQDQILTIAVGVLLYVASNVRQWGLRLRERVGFKRAAVAMARKLAVVMHTMLRTGEFFDRSASTAA</sequence>
<reference evidence="2 3" key="1">
    <citation type="submission" date="2012-02" db="EMBL/GenBank/DDBJ databases">
        <title>Improved High-Quality Draft sequence of Microvirga sp. WSM3557.</title>
        <authorList>
            <consortium name="US DOE Joint Genome Institute"/>
            <person name="Lucas S."/>
            <person name="Han J."/>
            <person name="Lapidus A."/>
            <person name="Cheng J.-F."/>
            <person name="Goodwin L."/>
            <person name="Pitluck S."/>
            <person name="Peters L."/>
            <person name="Zhang X."/>
            <person name="Detter J.C."/>
            <person name="Han C."/>
            <person name="Tapia R."/>
            <person name="Land M."/>
            <person name="Hauser L."/>
            <person name="Kyrpides N."/>
            <person name="Ivanova N."/>
            <person name="Pagani I."/>
            <person name="Brau L."/>
            <person name="Yates R."/>
            <person name="O'Hara G."/>
            <person name="Rui T."/>
            <person name="Howieson J."/>
            <person name="Reeve W."/>
            <person name="Woyke T."/>
        </authorList>
    </citation>
    <scope>NUCLEOTIDE SEQUENCE [LARGE SCALE GENOMIC DNA]</scope>
    <source>
        <strain evidence="2 3">WSM3557</strain>
    </source>
</reference>
<feature type="transmembrane region" description="Helical" evidence="1">
    <location>
        <begin position="68"/>
        <end position="84"/>
    </location>
</feature>
<dbReference type="eggNOG" id="COG0697">
    <property type="taxonomic scope" value="Bacteria"/>
</dbReference>
<dbReference type="AlphaFoldDB" id="I4YQT3"/>